<keyword evidence="1" id="KW-0812">Transmembrane</keyword>
<keyword evidence="1" id="KW-1133">Transmembrane helix</keyword>
<evidence type="ECO:0000313" key="2">
    <source>
        <dbReference type="EMBL" id="GAF07387.1"/>
    </source>
</evidence>
<name>W7YFZ0_9BACL</name>
<evidence type="ECO:0000256" key="1">
    <source>
        <dbReference type="SAM" id="Phobius"/>
    </source>
</evidence>
<dbReference type="RefSeq" id="WP_036647020.1">
    <property type="nucleotide sequence ID" value="NZ_BAVZ01000003.1"/>
</dbReference>
<organism evidence="2 3">
    <name type="scientific">Paenibacillus pini JCM 16418</name>
    <dbReference type="NCBI Taxonomy" id="1236976"/>
    <lineage>
        <taxon>Bacteria</taxon>
        <taxon>Bacillati</taxon>
        <taxon>Bacillota</taxon>
        <taxon>Bacilli</taxon>
        <taxon>Bacillales</taxon>
        <taxon>Paenibacillaceae</taxon>
        <taxon>Paenibacillus</taxon>
    </lineage>
</organism>
<evidence type="ECO:0000313" key="3">
    <source>
        <dbReference type="Proteomes" id="UP000019364"/>
    </source>
</evidence>
<dbReference type="OrthoDB" id="2646941at2"/>
<gene>
    <name evidence="2" type="ORF">JCM16418_1403</name>
</gene>
<feature type="transmembrane region" description="Helical" evidence="1">
    <location>
        <begin position="45"/>
        <end position="65"/>
    </location>
</feature>
<protein>
    <submittedName>
        <fullName evidence="2">Uncharacterized protein</fullName>
    </submittedName>
</protein>
<keyword evidence="3" id="KW-1185">Reference proteome</keyword>
<dbReference type="AlphaFoldDB" id="W7YFZ0"/>
<feature type="transmembrane region" description="Helical" evidence="1">
    <location>
        <begin position="6"/>
        <end position="24"/>
    </location>
</feature>
<accession>W7YFZ0</accession>
<sequence>MLIYMFVILVAVIGGIGTLLVGMSQENKKSNPDYYKKTKGNISKLFIFYVAAILVFVLIWIIILYV</sequence>
<comment type="caution">
    <text evidence="2">The sequence shown here is derived from an EMBL/GenBank/DDBJ whole genome shotgun (WGS) entry which is preliminary data.</text>
</comment>
<keyword evidence="1" id="KW-0472">Membrane</keyword>
<dbReference type="EMBL" id="BAVZ01000003">
    <property type="protein sequence ID" value="GAF07387.1"/>
    <property type="molecule type" value="Genomic_DNA"/>
</dbReference>
<proteinExistence type="predicted"/>
<dbReference type="Proteomes" id="UP000019364">
    <property type="component" value="Unassembled WGS sequence"/>
</dbReference>
<reference evidence="2 3" key="1">
    <citation type="journal article" date="2014" name="Genome Announc.">
        <title>Draft Genome Sequence of Paenibacillus pini JCM 16418T, Isolated from the Rhizosphere of Pine Tree.</title>
        <authorList>
            <person name="Yuki M."/>
            <person name="Oshima K."/>
            <person name="Suda W."/>
            <person name="Oshida Y."/>
            <person name="Kitamura K."/>
            <person name="Iida Y."/>
            <person name="Hattori M."/>
            <person name="Ohkuma M."/>
        </authorList>
    </citation>
    <scope>NUCLEOTIDE SEQUENCE [LARGE SCALE GENOMIC DNA]</scope>
    <source>
        <strain evidence="2 3">JCM 16418</strain>
    </source>
</reference>